<feature type="compositionally biased region" description="Polar residues" evidence="1">
    <location>
        <begin position="443"/>
        <end position="452"/>
    </location>
</feature>
<dbReference type="AlphaFoldDB" id="G7UR23"/>
<keyword evidence="5" id="KW-1185">Reference proteome</keyword>
<evidence type="ECO:0000313" key="5">
    <source>
        <dbReference type="Proteomes" id="UP000005870"/>
    </source>
</evidence>
<dbReference type="EMBL" id="CP003093">
    <property type="protein sequence ID" value="AER55834.1"/>
    <property type="molecule type" value="Genomic_DNA"/>
</dbReference>
<feature type="region of interest" description="Disordered" evidence="1">
    <location>
        <begin position="443"/>
        <end position="463"/>
    </location>
</feature>
<sequence length="463" mass="49630">MADSYMDPVRGADGRYENIVRHGVTYKVLEHVDRANGYQGTIYQRADTGDIVVAHRGTEFDRQPLQDGGLADGGMVFGRVNAQADAAIALTKLALDYAKKNEGGYVPVPQVTVTGHSLGGALAQVAAHHFGLYGEAFNPYGAVSLGMRIPEGGDRFVNHVMAADVVSAASGHYGQVRYYASEREIETLRHLGGYDNAPGLLDARNPLVPAIARLDSHHKDNFLDIDGQGRPDLSVLDDPRARARAVEYAPMIAKYRSDVLHMRGELTTLGQGGLLPDVMRTAIRDLQGTLEPGEPARREARSWGDQQAAVREVMERSEALGPEHWRTPLAVPAGGVRPADGMLHRQLLDGIAELGFDGARDGSADGPGSRVAAGLLLQCKQAGITHADHVLLGTGEQARVFAVQGALGDPAQLRTHVELSAALQLPVSESLEKMEQLGRQQALSAVQVQQMPQPEPSGPALSR</sequence>
<gene>
    <name evidence="4" type="ordered locus">DSC_05915</name>
</gene>
<evidence type="ECO:0000256" key="1">
    <source>
        <dbReference type="SAM" id="MobiDB-lite"/>
    </source>
</evidence>
<dbReference type="STRING" id="1045855.DSC_05915"/>
<dbReference type="HOGENOM" id="CLU_049455_1_0_6"/>
<accession>G7UR23</accession>
<dbReference type="GO" id="GO:0006629">
    <property type="term" value="P:lipid metabolic process"/>
    <property type="evidence" value="ECO:0007669"/>
    <property type="project" value="InterPro"/>
</dbReference>
<proteinExistence type="predicted"/>
<dbReference type="InterPro" id="IPR002921">
    <property type="entry name" value="Fungal_lipase-type"/>
</dbReference>
<organism evidence="4 5">
    <name type="scientific">Pseudoxanthomonas spadix (strain BD-a59)</name>
    <dbReference type="NCBI Taxonomy" id="1045855"/>
    <lineage>
        <taxon>Bacteria</taxon>
        <taxon>Pseudomonadati</taxon>
        <taxon>Pseudomonadota</taxon>
        <taxon>Gammaproteobacteria</taxon>
        <taxon>Lysobacterales</taxon>
        <taxon>Lysobacteraceae</taxon>
        <taxon>Pseudoxanthomonas</taxon>
    </lineage>
</organism>
<reference evidence="4 5" key="1">
    <citation type="journal article" date="2012" name="J. Bacteriol.">
        <title>Complete Genome Sequence of the BTEX-Degrading Bacterium Pseudoxanthomonas spadix BD-a59.</title>
        <authorList>
            <person name="Lee S.H."/>
            <person name="Jin H.M."/>
            <person name="Lee H.J."/>
            <person name="Kim J.M."/>
            <person name="Jeon C.O."/>
        </authorList>
    </citation>
    <scope>NUCLEOTIDE SEQUENCE [LARGE SCALE GENOMIC DNA]</scope>
    <source>
        <strain evidence="4 5">BD-a59</strain>
    </source>
</reference>
<feature type="domain" description="X-Tfes XVIPCD" evidence="3">
    <location>
        <begin position="340"/>
        <end position="436"/>
    </location>
</feature>
<evidence type="ECO:0000259" key="3">
    <source>
        <dbReference type="Pfam" id="PF20410"/>
    </source>
</evidence>
<dbReference type="Proteomes" id="UP000005870">
    <property type="component" value="Chromosome"/>
</dbReference>
<dbReference type="KEGG" id="psd:DSC_05915"/>
<dbReference type="Pfam" id="PF01764">
    <property type="entry name" value="Lipase_3"/>
    <property type="match status" value="1"/>
</dbReference>
<protein>
    <submittedName>
        <fullName evidence="4">Uncharacterized protein</fullName>
    </submittedName>
</protein>
<evidence type="ECO:0000313" key="4">
    <source>
        <dbReference type="EMBL" id="AER55834.1"/>
    </source>
</evidence>
<dbReference type="InterPro" id="IPR029058">
    <property type="entry name" value="AB_hydrolase_fold"/>
</dbReference>
<dbReference type="Pfam" id="PF20410">
    <property type="entry name" value="X-Tfes_XVIPCD"/>
    <property type="match status" value="1"/>
</dbReference>
<dbReference type="InterPro" id="IPR046519">
    <property type="entry name" value="X-Tfes_XVIPCD"/>
</dbReference>
<dbReference type="SUPFAM" id="SSF53474">
    <property type="entry name" value="alpha/beta-Hydrolases"/>
    <property type="match status" value="1"/>
</dbReference>
<name>G7UR23_PSEUP</name>
<dbReference type="Gene3D" id="3.40.50.1820">
    <property type="entry name" value="alpha/beta hydrolase"/>
    <property type="match status" value="1"/>
</dbReference>
<evidence type="ECO:0000259" key="2">
    <source>
        <dbReference type="Pfam" id="PF01764"/>
    </source>
</evidence>
<feature type="domain" description="Fungal lipase-type" evidence="2">
    <location>
        <begin position="110"/>
        <end position="130"/>
    </location>
</feature>
<dbReference type="eggNOG" id="COG5153">
    <property type="taxonomic scope" value="Bacteria"/>
</dbReference>